<proteinExistence type="predicted"/>
<comment type="caution">
    <text evidence="1">The sequence shown here is derived from an EMBL/GenBank/DDBJ whole genome shotgun (WGS) entry which is preliminary data.</text>
</comment>
<gene>
    <name evidence="1" type="ORF">GSY63_01825</name>
</gene>
<evidence type="ECO:0000313" key="2">
    <source>
        <dbReference type="Proteomes" id="UP000638732"/>
    </source>
</evidence>
<dbReference type="Proteomes" id="UP000638732">
    <property type="component" value="Unassembled WGS sequence"/>
</dbReference>
<keyword evidence="2" id="KW-1185">Reference proteome</keyword>
<dbReference type="RefSeq" id="WP_166584115.1">
    <property type="nucleotide sequence ID" value="NZ_WWEO01000034.1"/>
</dbReference>
<reference evidence="1" key="2">
    <citation type="submission" date="2020-10" db="EMBL/GenBank/DDBJ databases">
        <title>Mucilaginibacter sp. nov., isolated from soil.</title>
        <authorList>
            <person name="Jeon C.O."/>
        </authorList>
    </citation>
    <scope>NUCLEOTIDE SEQUENCE</scope>
    <source>
        <strain evidence="1">R11</strain>
    </source>
</reference>
<organism evidence="1 2">
    <name type="scientific">Mucilaginibacter agri</name>
    <dbReference type="NCBI Taxonomy" id="2695265"/>
    <lineage>
        <taxon>Bacteria</taxon>
        <taxon>Pseudomonadati</taxon>
        <taxon>Bacteroidota</taxon>
        <taxon>Sphingobacteriia</taxon>
        <taxon>Sphingobacteriales</taxon>
        <taxon>Sphingobacteriaceae</taxon>
        <taxon>Mucilaginibacter</taxon>
    </lineage>
</organism>
<name>A0A965ZBQ4_9SPHI</name>
<reference evidence="1" key="1">
    <citation type="submission" date="2020-01" db="EMBL/GenBank/DDBJ databases">
        <authorList>
            <person name="Seo Y.L."/>
        </authorList>
    </citation>
    <scope>NUCLEOTIDE SEQUENCE</scope>
    <source>
        <strain evidence="1">R11</strain>
    </source>
</reference>
<evidence type="ECO:0000313" key="1">
    <source>
        <dbReference type="EMBL" id="NCD68089.1"/>
    </source>
</evidence>
<sequence length="408" mass="47864">MNYLDEWYQTLQAFKWKNALINDPHFRNLEAIRNEIAAFIPPDDFELSLTKSHDNWLLHILFDKQPNSIYLLNEVAELLRFYRNLPDKESLKLFQKNGKINYKGFNEKLFELQVNYLLRSGGLEPKIGQYYLLDGNKKEIDLLVHYHGQTYNIEVTKYYDVFTESLLGLATDIIGSLHLTTIKRTLTMDEIFSGYFAFKKRNEEVVRQNKNLFHKGVKDFIHGYRSVKENTILHPAKKETDDYVFLIEPVFSQNYERLYDGELGKYPGYIKFKIEANLQTNRYHANTYAATRTSVADGNKRLVSKIREKLRQHHKFEDGLLVIVIAIEEIFSSFSNNRAIPIRQRDVDKRAIHAEIRGKAAVVLLFKELKSDGVSYQKMTFGDRVAHQDIFEVIKKIYPNIRYLPEAS</sequence>
<protein>
    <submittedName>
        <fullName evidence="1">Uncharacterized protein</fullName>
    </submittedName>
</protein>
<dbReference type="EMBL" id="WWEO01000034">
    <property type="protein sequence ID" value="NCD68089.1"/>
    <property type="molecule type" value="Genomic_DNA"/>
</dbReference>
<accession>A0A965ZBQ4</accession>
<dbReference type="AlphaFoldDB" id="A0A965ZBQ4"/>